<comment type="caution">
    <text evidence="1">The sequence shown here is derived from an EMBL/GenBank/DDBJ whole genome shotgun (WGS) entry which is preliminary data.</text>
</comment>
<gene>
    <name evidence="1" type="ORF">V1477_008975</name>
</gene>
<sequence>MFVKVTSQCEMIYLVMACSSDRRGVLRKKIHFKKKIVEKEKTSFVVNFRIDLFFLHQSRMSVLMDGQSCFFKRAHRYPSYR</sequence>
<reference evidence="1 2" key="1">
    <citation type="journal article" date="2024" name="Ann. Entomol. Soc. Am.">
        <title>Genomic analyses of the southern and eastern yellowjacket wasps (Hymenoptera: Vespidae) reveal evolutionary signatures of social life.</title>
        <authorList>
            <person name="Catto M.A."/>
            <person name="Caine P.B."/>
            <person name="Orr S.E."/>
            <person name="Hunt B.G."/>
            <person name="Goodisman M.A.D."/>
        </authorList>
    </citation>
    <scope>NUCLEOTIDE SEQUENCE [LARGE SCALE GENOMIC DNA]</scope>
    <source>
        <strain evidence="1">232</strain>
        <tissue evidence="1">Head and thorax</tissue>
    </source>
</reference>
<dbReference type="AlphaFoldDB" id="A0ABD2CEI9"/>
<proteinExistence type="predicted"/>
<accession>A0ABD2CEI9</accession>
<organism evidence="1 2">
    <name type="scientific">Vespula maculifrons</name>
    <name type="common">Eastern yellow jacket</name>
    <name type="synonym">Wasp</name>
    <dbReference type="NCBI Taxonomy" id="7453"/>
    <lineage>
        <taxon>Eukaryota</taxon>
        <taxon>Metazoa</taxon>
        <taxon>Ecdysozoa</taxon>
        <taxon>Arthropoda</taxon>
        <taxon>Hexapoda</taxon>
        <taxon>Insecta</taxon>
        <taxon>Pterygota</taxon>
        <taxon>Neoptera</taxon>
        <taxon>Endopterygota</taxon>
        <taxon>Hymenoptera</taxon>
        <taxon>Apocrita</taxon>
        <taxon>Aculeata</taxon>
        <taxon>Vespoidea</taxon>
        <taxon>Vespidae</taxon>
        <taxon>Vespinae</taxon>
        <taxon>Vespula</taxon>
    </lineage>
</organism>
<keyword evidence="2" id="KW-1185">Reference proteome</keyword>
<protein>
    <submittedName>
        <fullName evidence="1">Uncharacterized protein</fullName>
    </submittedName>
</protein>
<evidence type="ECO:0000313" key="1">
    <source>
        <dbReference type="EMBL" id="KAL2743486.1"/>
    </source>
</evidence>
<dbReference type="EMBL" id="JAYRBN010000056">
    <property type="protein sequence ID" value="KAL2743486.1"/>
    <property type="molecule type" value="Genomic_DNA"/>
</dbReference>
<dbReference type="Proteomes" id="UP001607303">
    <property type="component" value="Unassembled WGS sequence"/>
</dbReference>
<name>A0ABD2CEI9_VESMC</name>
<evidence type="ECO:0000313" key="2">
    <source>
        <dbReference type="Proteomes" id="UP001607303"/>
    </source>
</evidence>